<comment type="caution">
    <text evidence="1">The sequence shown here is derived from an EMBL/GenBank/DDBJ whole genome shotgun (WGS) entry which is preliminary data.</text>
</comment>
<proteinExistence type="predicted"/>
<dbReference type="EMBL" id="JARBHB010000002">
    <property type="protein sequence ID" value="KAJ8894464.1"/>
    <property type="molecule type" value="Genomic_DNA"/>
</dbReference>
<sequence>MEGTIRATPTPVLLTLACSATVVALLELNYGTLGGYKAWRTGVGTQLGHRANHWPLAASRRPLHHVPLPPSTLPSITPETAVAERLARSPPTKANRVQSPAGSLLDFCRWESCRTLLLVGGFSRGSPVSPALSFRRRYVLTSITPPPVARFSLI</sequence>
<evidence type="ECO:0008006" key="3">
    <source>
        <dbReference type="Google" id="ProtNLM"/>
    </source>
</evidence>
<reference evidence="1 2" key="1">
    <citation type="submission" date="2023-02" db="EMBL/GenBank/DDBJ databases">
        <title>LHISI_Scaffold_Assembly.</title>
        <authorList>
            <person name="Stuart O.P."/>
            <person name="Cleave R."/>
            <person name="Magrath M.J.L."/>
            <person name="Mikheyev A.S."/>
        </authorList>
    </citation>
    <scope>NUCLEOTIDE SEQUENCE [LARGE SCALE GENOMIC DNA]</scope>
    <source>
        <strain evidence="1">Daus_M_001</strain>
        <tissue evidence="1">Leg muscle</tissue>
    </source>
</reference>
<evidence type="ECO:0000313" key="2">
    <source>
        <dbReference type="Proteomes" id="UP001159363"/>
    </source>
</evidence>
<accession>A0ABQ9ICS6</accession>
<dbReference type="Proteomes" id="UP001159363">
    <property type="component" value="Chromosome 2"/>
</dbReference>
<dbReference type="PROSITE" id="PS51257">
    <property type="entry name" value="PROKAR_LIPOPROTEIN"/>
    <property type="match status" value="1"/>
</dbReference>
<evidence type="ECO:0000313" key="1">
    <source>
        <dbReference type="EMBL" id="KAJ8894464.1"/>
    </source>
</evidence>
<protein>
    <recommendedName>
        <fullName evidence="3">Secreted protein</fullName>
    </recommendedName>
</protein>
<keyword evidence="2" id="KW-1185">Reference proteome</keyword>
<name>A0ABQ9ICS6_9NEOP</name>
<organism evidence="1 2">
    <name type="scientific">Dryococelus australis</name>
    <dbReference type="NCBI Taxonomy" id="614101"/>
    <lineage>
        <taxon>Eukaryota</taxon>
        <taxon>Metazoa</taxon>
        <taxon>Ecdysozoa</taxon>
        <taxon>Arthropoda</taxon>
        <taxon>Hexapoda</taxon>
        <taxon>Insecta</taxon>
        <taxon>Pterygota</taxon>
        <taxon>Neoptera</taxon>
        <taxon>Polyneoptera</taxon>
        <taxon>Phasmatodea</taxon>
        <taxon>Verophasmatodea</taxon>
        <taxon>Anareolatae</taxon>
        <taxon>Phasmatidae</taxon>
        <taxon>Eurycanthinae</taxon>
        <taxon>Dryococelus</taxon>
    </lineage>
</organism>
<gene>
    <name evidence="1" type="ORF">PR048_007118</name>
</gene>